<evidence type="ECO:0000313" key="2">
    <source>
        <dbReference type="Proteomes" id="UP000193778"/>
    </source>
</evidence>
<accession>A0A1X7ADP6</accession>
<reference evidence="2" key="1">
    <citation type="submission" date="2017-03" db="EMBL/GenBank/DDBJ databases">
        <authorList>
            <person name="Rodrigo-Torres L."/>
            <person name="Arahal R.D."/>
            <person name="Lucena T."/>
        </authorList>
    </citation>
    <scope>NUCLEOTIDE SEQUENCE [LARGE SCALE GENOMIC DNA]</scope>
    <source>
        <strain evidence="2">CECT 8411</strain>
    </source>
</reference>
<dbReference type="EMBL" id="FWFP01000026">
    <property type="protein sequence ID" value="SLN77051.1"/>
    <property type="molecule type" value="Genomic_DNA"/>
</dbReference>
<organism evidence="1 2">
    <name type="scientific">Ruegeria meonggei</name>
    <dbReference type="NCBI Taxonomy" id="1446476"/>
    <lineage>
        <taxon>Bacteria</taxon>
        <taxon>Pseudomonadati</taxon>
        <taxon>Pseudomonadota</taxon>
        <taxon>Alphaproteobacteria</taxon>
        <taxon>Rhodobacterales</taxon>
        <taxon>Roseobacteraceae</taxon>
        <taxon>Ruegeria</taxon>
    </lineage>
</organism>
<gene>
    <name evidence="1" type="ORF">RUM8411_04526</name>
</gene>
<evidence type="ECO:0000313" key="1">
    <source>
        <dbReference type="EMBL" id="SLN77051.1"/>
    </source>
</evidence>
<sequence>MFATHPDVTLKKLALRIAKMKAAQEWLQEDVSPEDLANISASLSDDISILESMFRETFPSYDENVKIFERDLRKATSAYFDANETTNRTAKRGEGKGRG</sequence>
<proteinExistence type="predicted"/>
<dbReference type="AlphaFoldDB" id="A0A1X7ADP6"/>
<dbReference type="Proteomes" id="UP000193778">
    <property type="component" value="Unassembled WGS sequence"/>
</dbReference>
<protein>
    <submittedName>
        <fullName evidence="1">Uncharacterized protein</fullName>
    </submittedName>
</protein>
<dbReference type="RefSeq" id="WP_085824934.1">
    <property type="nucleotide sequence ID" value="NZ_FWFP01000026.1"/>
</dbReference>
<name>A0A1X7ADP6_9RHOB</name>
<keyword evidence="2" id="KW-1185">Reference proteome</keyword>